<organism evidence="1 2">
    <name type="scientific">Durusdinium trenchii</name>
    <dbReference type="NCBI Taxonomy" id="1381693"/>
    <lineage>
        <taxon>Eukaryota</taxon>
        <taxon>Sar</taxon>
        <taxon>Alveolata</taxon>
        <taxon>Dinophyceae</taxon>
        <taxon>Suessiales</taxon>
        <taxon>Symbiodiniaceae</taxon>
        <taxon>Durusdinium</taxon>
    </lineage>
</organism>
<gene>
    <name evidence="1" type="ORF">SCF082_LOCUS21251</name>
</gene>
<dbReference type="EMBL" id="CAXAMM010015036">
    <property type="protein sequence ID" value="CAK9035367.1"/>
    <property type="molecule type" value="Genomic_DNA"/>
</dbReference>
<proteinExistence type="predicted"/>
<name>A0ABP0L884_9DINO</name>
<comment type="caution">
    <text evidence="1">The sequence shown here is derived from an EMBL/GenBank/DDBJ whole genome shotgun (WGS) entry which is preliminary data.</text>
</comment>
<evidence type="ECO:0000313" key="2">
    <source>
        <dbReference type="Proteomes" id="UP001642464"/>
    </source>
</evidence>
<protein>
    <submittedName>
        <fullName evidence="1">Uncharacterized protein</fullName>
    </submittedName>
</protein>
<evidence type="ECO:0000313" key="1">
    <source>
        <dbReference type="EMBL" id="CAK9035367.1"/>
    </source>
</evidence>
<accession>A0ABP0L884</accession>
<sequence length="266" mass="29977">MASELRHLFYQGVEINSVVYHFALIGVKGDAEFHVEAGEFLRSYSNVGTTNNLKCCPDCEADDNFGDVSDNPVGASVPWDVSDPPPLANVPYSDQYPASLYKRDMFHVIKHGVGREATASILLLLSYLTYFDFPGDSRNLPDRLQRGFKMFKLWCEVEAKTSSMKNFTKANLHFAKKSSFPYMGGKGSDTTWVLMWLDFFLHCCLRDMKGDHKTLLTAMLQLCQGTLNYLGIMHSHDLWLPRSCAQFMVKQGLSSFKGILLLCQGL</sequence>
<dbReference type="Proteomes" id="UP001642464">
    <property type="component" value="Unassembled WGS sequence"/>
</dbReference>
<keyword evidence="2" id="KW-1185">Reference proteome</keyword>
<reference evidence="1 2" key="1">
    <citation type="submission" date="2024-02" db="EMBL/GenBank/DDBJ databases">
        <authorList>
            <person name="Chen Y."/>
            <person name="Shah S."/>
            <person name="Dougan E. K."/>
            <person name="Thang M."/>
            <person name="Chan C."/>
        </authorList>
    </citation>
    <scope>NUCLEOTIDE SEQUENCE [LARGE SCALE GENOMIC DNA]</scope>
</reference>